<evidence type="ECO:0000256" key="6">
    <source>
        <dbReference type="ARBA" id="ARBA00023306"/>
    </source>
</evidence>
<comment type="similarity">
    <text evidence="2">Belongs to the DivIVA family.</text>
</comment>
<keyword evidence="5 7" id="KW-0175">Coiled coil</keyword>
<dbReference type="InterPro" id="IPR019933">
    <property type="entry name" value="DivIVA_domain"/>
</dbReference>
<name>A0A0U9HQ78_9FIRM</name>
<dbReference type="EMBL" id="DF977003">
    <property type="protein sequence ID" value="GAQ26049.1"/>
    <property type="molecule type" value="Genomic_DNA"/>
</dbReference>
<feature type="coiled-coil region" evidence="7">
    <location>
        <begin position="97"/>
        <end position="124"/>
    </location>
</feature>
<dbReference type="NCBIfam" id="TIGR03544">
    <property type="entry name" value="DivI1A_domain"/>
    <property type="match status" value="1"/>
</dbReference>
<dbReference type="Pfam" id="PF05103">
    <property type="entry name" value="DivIVA"/>
    <property type="match status" value="1"/>
</dbReference>
<dbReference type="STRING" id="224999.GCA_001485475_02088"/>
<keyword evidence="6" id="KW-0131">Cell cycle</keyword>
<evidence type="ECO:0000313" key="9">
    <source>
        <dbReference type="Proteomes" id="UP000062160"/>
    </source>
</evidence>
<dbReference type="InterPro" id="IPR007793">
    <property type="entry name" value="DivIVA_fam"/>
</dbReference>
<dbReference type="Proteomes" id="UP000062160">
    <property type="component" value="Unassembled WGS sequence"/>
</dbReference>
<dbReference type="Gene3D" id="6.10.250.660">
    <property type="match status" value="1"/>
</dbReference>
<proteinExistence type="inferred from homology"/>
<dbReference type="GO" id="GO:0051301">
    <property type="term" value="P:cell division"/>
    <property type="evidence" value="ECO:0007669"/>
    <property type="project" value="UniProtKB-KW"/>
</dbReference>
<evidence type="ECO:0000256" key="3">
    <source>
        <dbReference type="ARBA" id="ARBA00022490"/>
    </source>
</evidence>
<evidence type="ECO:0000256" key="4">
    <source>
        <dbReference type="ARBA" id="ARBA00022618"/>
    </source>
</evidence>
<evidence type="ECO:0000256" key="1">
    <source>
        <dbReference type="ARBA" id="ARBA00004496"/>
    </source>
</evidence>
<gene>
    <name evidence="8" type="ORF">TSYNT_9305</name>
</gene>
<dbReference type="OrthoDB" id="9815492at2"/>
<keyword evidence="4 8" id="KW-0132">Cell division</keyword>
<dbReference type="GO" id="GO:0005737">
    <property type="term" value="C:cytoplasm"/>
    <property type="evidence" value="ECO:0007669"/>
    <property type="project" value="UniProtKB-SubCell"/>
</dbReference>
<sequence length="190" mass="22276">MDLSPLEIQKKEFSKSMRGYNKEEVDEFLEKLTENYEKIYKENKDLRERIELLEETIQSYREIETTLKNTLVLAEQTAEEVKANARKEREIILKQANAEADKIIEGAQKKFNQINNKTEELLRQFNLYKTRFKNFLQSQLDYLDCSELDISNLILQNQDISQEENVCEASKTCITETSDEIAVSEDTATE</sequence>
<feature type="coiled-coil region" evidence="7">
    <location>
        <begin position="29"/>
        <end position="63"/>
    </location>
</feature>
<keyword evidence="9" id="KW-1185">Reference proteome</keyword>
<protein>
    <submittedName>
        <fullName evidence="8">Cell division initiation protein</fullName>
    </submittedName>
</protein>
<accession>A0A0U9HQ78</accession>
<dbReference type="PANTHER" id="PTHR35794:SF2">
    <property type="entry name" value="CELL DIVISION PROTEIN DIVIVA"/>
    <property type="match status" value="1"/>
</dbReference>
<evidence type="ECO:0000256" key="5">
    <source>
        <dbReference type="ARBA" id="ARBA00023054"/>
    </source>
</evidence>
<reference evidence="8" key="1">
    <citation type="journal article" date="2016" name="Genome Announc.">
        <title>Draft Genome Sequence of the Syntrophic Lactate-Degrading Bacterium Tepidanaerobacter syntrophicus JLT.</title>
        <authorList>
            <person name="Matsuura N."/>
            <person name="Ohashi A."/>
            <person name="Tourlousse D.M."/>
            <person name="Sekiguchi Y."/>
        </authorList>
    </citation>
    <scope>NUCLEOTIDE SEQUENCE [LARGE SCALE GENOMIC DNA]</scope>
    <source>
        <strain evidence="8">JL</strain>
    </source>
</reference>
<evidence type="ECO:0000256" key="7">
    <source>
        <dbReference type="SAM" id="Coils"/>
    </source>
</evidence>
<keyword evidence="3" id="KW-0963">Cytoplasm</keyword>
<dbReference type="AlphaFoldDB" id="A0A0U9HQ78"/>
<comment type="subcellular location">
    <subcellularLocation>
        <location evidence="1">Cytoplasm</location>
    </subcellularLocation>
</comment>
<evidence type="ECO:0000256" key="2">
    <source>
        <dbReference type="ARBA" id="ARBA00009008"/>
    </source>
</evidence>
<evidence type="ECO:0000313" key="8">
    <source>
        <dbReference type="EMBL" id="GAQ26049.1"/>
    </source>
</evidence>
<dbReference type="PANTHER" id="PTHR35794">
    <property type="entry name" value="CELL DIVISION PROTEIN DIVIVA"/>
    <property type="match status" value="1"/>
</dbReference>
<dbReference type="RefSeq" id="WP_059033787.1">
    <property type="nucleotide sequence ID" value="NZ_BSDN01000007.1"/>
</dbReference>
<organism evidence="8">
    <name type="scientific">Tepidanaerobacter syntrophicus</name>
    <dbReference type="NCBI Taxonomy" id="224999"/>
    <lineage>
        <taxon>Bacteria</taxon>
        <taxon>Bacillati</taxon>
        <taxon>Bacillota</taxon>
        <taxon>Clostridia</taxon>
        <taxon>Thermosediminibacterales</taxon>
        <taxon>Tepidanaerobacteraceae</taxon>
        <taxon>Tepidanaerobacter</taxon>
    </lineage>
</organism>